<evidence type="ECO:0000313" key="2">
    <source>
        <dbReference type="Proteomes" id="UP000614287"/>
    </source>
</evidence>
<name>A0A8J3CMC5_9BURK</name>
<proteinExistence type="predicted"/>
<sequence length="165" mass="18519">MEFTFLKIAELFATLEDVNIQERGDATFTIDGNKFKVNRLPLVESDRLINRTKRILSKYQSSIWAEFTGDQSDYSEQQAGAKVMGLIETMLAEEDVNELKYELCAATLIELNGSFVHLKQAVINSKISNRDDLMAVALVYLEVNAAGFFTQRLITSLLSRAQTAA</sequence>
<organism evidence="1 2">
    <name type="scientific">Formosimonas limnophila</name>
    <dbReference type="NCBI Taxonomy" id="1384487"/>
    <lineage>
        <taxon>Bacteria</taxon>
        <taxon>Pseudomonadati</taxon>
        <taxon>Pseudomonadota</taxon>
        <taxon>Betaproteobacteria</taxon>
        <taxon>Burkholderiales</taxon>
        <taxon>Burkholderiaceae</taxon>
        <taxon>Formosimonas</taxon>
    </lineage>
</organism>
<dbReference type="AlphaFoldDB" id="A0A8J3CMC5"/>
<gene>
    <name evidence="1" type="ORF">GCM10009007_03440</name>
</gene>
<reference evidence="1" key="1">
    <citation type="journal article" date="2014" name="Int. J. Syst. Evol. Microbiol.">
        <title>Complete genome sequence of Corynebacterium casei LMG S-19264T (=DSM 44701T), isolated from a smear-ripened cheese.</title>
        <authorList>
            <consortium name="US DOE Joint Genome Institute (JGI-PGF)"/>
            <person name="Walter F."/>
            <person name="Albersmeier A."/>
            <person name="Kalinowski J."/>
            <person name="Ruckert C."/>
        </authorList>
    </citation>
    <scope>NUCLEOTIDE SEQUENCE</scope>
    <source>
        <strain evidence="1">KCTC 32501</strain>
    </source>
</reference>
<accession>A0A8J3CMC5</accession>
<evidence type="ECO:0000313" key="1">
    <source>
        <dbReference type="EMBL" id="GHA66285.1"/>
    </source>
</evidence>
<dbReference type="Proteomes" id="UP000614287">
    <property type="component" value="Unassembled WGS sequence"/>
</dbReference>
<comment type="caution">
    <text evidence="1">The sequence shown here is derived from an EMBL/GenBank/DDBJ whole genome shotgun (WGS) entry which is preliminary data.</text>
</comment>
<reference evidence="1" key="2">
    <citation type="submission" date="2020-09" db="EMBL/GenBank/DDBJ databases">
        <authorList>
            <person name="Sun Q."/>
            <person name="Kim S."/>
        </authorList>
    </citation>
    <scope>NUCLEOTIDE SEQUENCE</scope>
    <source>
        <strain evidence="1">KCTC 32501</strain>
    </source>
</reference>
<keyword evidence="2" id="KW-1185">Reference proteome</keyword>
<dbReference type="RefSeq" id="WP_189490741.1">
    <property type="nucleotide sequence ID" value="NZ_BMZG01000002.1"/>
</dbReference>
<protein>
    <submittedName>
        <fullName evidence="1">Uncharacterized protein</fullName>
    </submittedName>
</protein>
<dbReference type="EMBL" id="BMZG01000002">
    <property type="protein sequence ID" value="GHA66285.1"/>
    <property type="molecule type" value="Genomic_DNA"/>
</dbReference>